<evidence type="ECO:0000256" key="5">
    <source>
        <dbReference type="SAM" id="Phobius"/>
    </source>
</evidence>
<gene>
    <name evidence="6" type="ORF">VHEMI00671</name>
</gene>
<proteinExistence type="predicted"/>
<feature type="region of interest" description="Disordered" evidence="4">
    <location>
        <begin position="1"/>
        <end position="37"/>
    </location>
</feature>
<dbReference type="GO" id="GO:0006890">
    <property type="term" value="P:retrograde vesicle-mediated transport, Golgi to endoplasmic reticulum"/>
    <property type="evidence" value="ECO:0007669"/>
    <property type="project" value="TreeGrafter"/>
</dbReference>
<dbReference type="Pfam" id="PF08690">
    <property type="entry name" value="GET2"/>
    <property type="match status" value="1"/>
</dbReference>
<organism evidence="6 7">
    <name type="scientific">[Torrubiella] hemipterigena</name>
    <dbReference type="NCBI Taxonomy" id="1531966"/>
    <lineage>
        <taxon>Eukaryota</taxon>
        <taxon>Fungi</taxon>
        <taxon>Dikarya</taxon>
        <taxon>Ascomycota</taxon>
        <taxon>Pezizomycotina</taxon>
        <taxon>Sordariomycetes</taxon>
        <taxon>Hypocreomycetidae</taxon>
        <taxon>Hypocreales</taxon>
        <taxon>Clavicipitaceae</taxon>
        <taxon>Clavicipitaceae incertae sedis</taxon>
        <taxon>'Torrubiella' clade</taxon>
    </lineage>
</organism>
<dbReference type="EMBL" id="CDHN01000001">
    <property type="protein sequence ID" value="CEJ80492.1"/>
    <property type="molecule type" value="Genomic_DNA"/>
</dbReference>
<dbReference type="Proteomes" id="UP000039046">
    <property type="component" value="Unassembled WGS sequence"/>
</dbReference>
<evidence type="ECO:0000256" key="1">
    <source>
        <dbReference type="ARBA" id="ARBA00022692"/>
    </source>
</evidence>
<evidence type="ECO:0000256" key="2">
    <source>
        <dbReference type="ARBA" id="ARBA00022989"/>
    </source>
</evidence>
<dbReference type="OrthoDB" id="4021778at2759"/>
<sequence>MADQDPVTTSSDAAAQSAAEQAKLRKQRREAKLKAGGASRLDKITGVGGRVVGDHATPSAVEPELAVPTRAQKVVSDGDPDEVDISEHFYEPVTTNRIPNAADIPDQAISEAQLRQMMLGLDRTNGAGRGPAGGPAGMLPDDDDPLMKMMSQMMGGAGFPPGAEGAGPGANPFAGMIPPQQPAKPDTYATFWRLLHALVAIGLGFYLTLMTPFAGTKAQRNTAALMASGTSEIEIEGQEEIERHRLNFFWAFATAEAVLLTTRFFLDKNRAPPPGIAWTVVGYLPEPWKGHVSSIMKYGQLFTTVRTDILCCVFVLGICTLIRDT</sequence>
<dbReference type="AlphaFoldDB" id="A0A0A1T2L2"/>
<keyword evidence="3 5" id="KW-0472">Membrane</keyword>
<evidence type="ECO:0000313" key="7">
    <source>
        <dbReference type="Proteomes" id="UP000039046"/>
    </source>
</evidence>
<evidence type="ECO:0000313" key="6">
    <source>
        <dbReference type="EMBL" id="CEJ80492.1"/>
    </source>
</evidence>
<dbReference type="HOGENOM" id="CLU_819228_0_0_1"/>
<evidence type="ECO:0000256" key="3">
    <source>
        <dbReference type="ARBA" id="ARBA00023136"/>
    </source>
</evidence>
<dbReference type="InterPro" id="IPR028143">
    <property type="entry name" value="Get2/sif1"/>
</dbReference>
<accession>A0A0A1T2L2</accession>
<protein>
    <recommendedName>
        <fullName evidence="8">GET complex, subunit GET2</fullName>
    </recommendedName>
</protein>
<feature type="compositionally biased region" description="Low complexity" evidence="4">
    <location>
        <begin position="10"/>
        <end position="21"/>
    </location>
</feature>
<keyword evidence="1 5" id="KW-0812">Transmembrane</keyword>
<dbReference type="STRING" id="1531966.A0A0A1T2L2"/>
<name>A0A0A1T2L2_9HYPO</name>
<keyword evidence="2 5" id="KW-1133">Transmembrane helix</keyword>
<keyword evidence="7" id="KW-1185">Reference proteome</keyword>
<dbReference type="PANTHER" id="PTHR28263:SF1">
    <property type="entry name" value="GOLGI TO ER TRAFFIC PROTEIN 2"/>
    <property type="match status" value="1"/>
</dbReference>
<feature type="transmembrane region" description="Helical" evidence="5">
    <location>
        <begin position="191"/>
        <end position="210"/>
    </location>
</feature>
<dbReference type="PANTHER" id="PTHR28263">
    <property type="entry name" value="GOLGI TO ER TRAFFIC PROTEIN 2"/>
    <property type="match status" value="1"/>
</dbReference>
<evidence type="ECO:0008006" key="8">
    <source>
        <dbReference type="Google" id="ProtNLM"/>
    </source>
</evidence>
<reference evidence="6 7" key="1">
    <citation type="journal article" date="2015" name="Genome Announc.">
        <title>Draft Genome Sequence and Gene Annotation of the Entomopathogenic Fungus Verticillium hemipterigenum.</title>
        <authorList>
            <person name="Horn F."/>
            <person name="Habel A."/>
            <person name="Scharf D.H."/>
            <person name="Dworschak J."/>
            <person name="Brakhage A.A."/>
            <person name="Guthke R."/>
            <person name="Hertweck C."/>
            <person name="Linde J."/>
        </authorList>
    </citation>
    <scope>NUCLEOTIDE SEQUENCE [LARGE SCALE GENOMIC DNA]</scope>
</reference>
<evidence type="ECO:0000256" key="4">
    <source>
        <dbReference type="SAM" id="MobiDB-lite"/>
    </source>
</evidence>